<comment type="similarity">
    <text evidence="1">In the C-terminal section; belongs to the transposase 35 family.</text>
</comment>
<feature type="region of interest" description="Disordered" evidence="6">
    <location>
        <begin position="1"/>
        <end position="22"/>
    </location>
</feature>
<accession>A0A839DYW4</accession>
<keyword evidence="5" id="KW-0233">DNA recombination</keyword>
<dbReference type="GO" id="GO:0032196">
    <property type="term" value="P:transposition"/>
    <property type="evidence" value="ECO:0007669"/>
    <property type="project" value="UniProtKB-KW"/>
</dbReference>
<keyword evidence="10" id="KW-1185">Reference proteome</keyword>
<gene>
    <name evidence="9" type="ORF">FHX42_001912</name>
</gene>
<comment type="similarity">
    <text evidence="2">In the N-terminal section; belongs to the transposase 2 family.</text>
</comment>
<protein>
    <submittedName>
        <fullName evidence="9">IS605 OrfB family transposase</fullName>
    </submittedName>
</protein>
<dbReference type="GO" id="GO:0006310">
    <property type="term" value="P:DNA recombination"/>
    <property type="evidence" value="ECO:0007669"/>
    <property type="project" value="UniProtKB-KW"/>
</dbReference>
<dbReference type="Pfam" id="PF01385">
    <property type="entry name" value="OrfB_IS605"/>
    <property type="match status" value="1"/>
</dbReference>
<dbReference type="InterPro" id="IPR051399">
    <property type="entry name" value="RNA-guided_DNA_endo/Transpos"/>
</dbReference>
<feature type="compositionally biased region" description="Basic and acidic residues" evidence="6">
    <location>
        <begin position="173"/>
        <end position="184"/>
    </location>
</feature>
<keyword evidence="4" id="KW-0238">DNA-binding</keyword>
<dbReference type="AlphaFoldDB" id="A0A839DYW4"/>
<evidence type="ECO:0000256" key="6">
    <source>
        <dbReference type="SAM" id="MobiDB-lite"/>
    </source>
</evidence>
<dbReference type="PANTHER" id="PTHR30405">
    <property type="entry name" value="TRANSPOSASE"/>
    <property type="match status" value="1"/>
</dbReference>
<reference evidence="9 10" key="1">
    <citation type="submission" date="2020-07" db="EMBL/GenBank/DDBJ databases">
        <title>Sequencing the genomes of 1000 actinobacteria strains.</title>
        <authorList>
            <person name="Klenk H.-P."/>
        </authorList>
    </citation>
    <scope>NUCLEOTIDE SEQUENCE [LARGE SCALE GENOMIC DNA]</scope>
    <source>
        <strain evidence="9 10">DSM 45975</strain>
    </source>
</reference>
<dbReference type="Pfam" id="PF07282">
    <property type="entry name" value="Cas12f1-like_TNB"/>
    <property type="match status" value="1"/>
</dbReference>
<comment type="caution">
    <text evidence="9">The sequence shown here is derived from an EMBL/GenBank/DDBJ whole genome shotgun (WGS) entry which is preliminary data.</text>
</comment>
<keyword evidence="3" id="KW-0815">Transposition</keyword>
<evidence type="ECO:0000256" key="5">
    <source>
        <dbReference type="ARBA" id="ARBA00023172"/>
    </source>
</evidence>
<dbReference type="NCBIfam" id="TIGR01766">
    <property type="entry name" value="IS200/IS605 family accessory protein TnpB-like domain"/>
    <property type="match status" value="1"/>
</dbReference>
<dbReference type="NCBIfam" id="NF040570">
    <property type="entry name" value="guided_TnpB"/>
    <property type="match status" value="1"/>
</dbReference>
<evidence type="ECO:0000259" key="8">
    <source>
        <dbReference type="Pfam" id="PF07282"/>
    </source>
</evidence>
<sequence length="192" mass="21246">MKAQRELSRKQPGSNNRARARREVARVHARITDRRRDHLHQVSTGLVRENQTVVIEDLQVRGMLANHSLACALGDASWSQFRTMLEYEAAWCGREVIVIDRGFPSSKTCPACGRLTAKKPLHVRTWACAGCNTTHVRDVNAAKNIKVAGLVASACGAGVRPQRETSRTGQSARKQEPSTARPKENPGLQDEE</sequence>
<dbReference type="InterPro" id="IPR001959">
    <property type="entry name" value="Transposase"/>
</dbReference>
<feature type="domain" description="Probable transposase IS891/IS1136/IS1341" evidence="7">
    <location>
        <begin position="2"/>
        <end position="64"/>
    </location>
</feature>
<dbReference type="PANTHER" id="PTHR30405:SF25">
    <property type="entry name" value="RNA-GUIDED DNA ENDONUCLEASE INSQ-RELATED"/>
    <property type="match status" value="1"/>
</dbReference>
<evidence type="ECO:0000256" key="3">
    <source>
        <dbReference type="ARBA" id="ARBA00022578"/>
    </source>
</evidence>
<feature type="domain" description="Cas12f1-like TNB" evidence="8">
    <location>
        <begin position="78"/>
        <end position="145"/>
    </location>
</feature>
<proteinExistence type="inferred from homology"/>
<evidence type="ECO:0000256" key="4">
    <source>
        <dbReference type="ARBA" id="ARBA00023125"/>
    </source>
</evidence>
<evidence type="ECO:0000313" key="9">
    <source>
        <dbReference type="EMBL" id="MBA8824565.1"/>
    </source>
</evidence>
<feature type="region of interest" description="Disordered" evidence="6">
    <location>
        <begin position="158"/>
        <end position="192"/>
    </location>
</feature>
<dbReference type="InterPro" id="IPR010095">
    <property type="entry name" value="Cas12f1-like_TNB"/>
</dbReference>
<name>A0A839DYW4_9PSEU</name>
<dbReference type="RefSeq" id="WP_182543823.1">
    <property type="nucleotide sequence ID" value="NZ_JACGWZ010000002.1"/>
</dbReference>
<organism evidence="9 10">
    <name type="scientific">Halosaccharopolyspora lacisalsi</name>
    <dbReference type="NCBI Taxonomy" id="1000566"/>
    <lineage>
        <taxon>Bacteria</taxon>
        <taxon>Bacillati</taxon>
        <taxon>Actinomycetota</taxon>
        <taxon>Actinomycetes</taxon>
        <taxon>Pseudonocardiales</taxon>
        <taxon>Pseudonocardiaceae</taxon>
        <taxon>Halosaccharopolyspora</taxon>
    </lineage>
</organism>
<evidence type="ECO:0000259" key="7">
    <source>
        <dbReference type="Pfam" id="PF01385"/>
    </source>
</evidence>
<dbReference type="GO" id="GO:0003677">
    <property type="term" value="F:DNA binding"/>
    <property type="evidence" value="ECO:0007669"/>
    <property type="project" value="UniProtKB-KW"/>
</dbReference>
<evidence type="ECO:0000256" key="1">
    <source>
        <dbReference type="ARBA" id="ARBA00008761"/>
    </source>
</evidence>
<dbReference type="Proteomes" id="UP000569329">
    <property type="component" value="Unassembled WGS sequence"/>
</dbReference>
<evidence type="ECO:0000313" key="10">
    <source>
        <dbReference type="Proteomes" id="UP000569329"/>
    </source>
</evidence>
<evidence type="ECO:0000256" key="2">
    <source>
        <dbReference type="ARBA" id="ARBA00011044"/>
    </source>
</evidence>
<dbReference type="EMBL" id="JACGWZ010000002">
    <property type="protein sequence ID" value="MBA8824565.1"/>
    <property type="molecule type" value="Genomic_DNA"/>
</dbReference>